<evidence type="ECO:0000256" key="5">
    <source>
        <dbReference type="ARBA" id="ARBA00022840"/>
    </source>
</evidence>
<dbReference type="OrthoDB" id="9778478at2"/>
<dbReference type="Proteomes" id="UP000235963">
    <property type="component" value="Unassembled WGS sequence"/>
</dbReference>
<dbReference type="Gene3D" id="3.40.980.20">
    <property type="entry name" value="Four-carbon acid sugar kinase, nucleotide binding domain"/>
    <property type="match status" value="1"/>
</dbReference>
<evidence type="ECO:0000256" key="6">
    <source>
        <dbReference type="ARBA" id="ARBA00023277"/>
    </source>
</evidence>
<dbReference type="GO" id="GO:0016301">
    <property type="term" value="F:kinase activity"/>
    <property type="evidence" value="ECO:0007669"/>
    <property type="project" value="UniProtKB-KW"/>
</dbReference>
<evidence type="ECO:0000256" key="4">
    <source>
        <dbReference type="ARBA" id="ARBA00022777"/>
    </source>
</evidence>
<evidence type="ECO:0000256" key="1">
    <source>
        <dbReference type="ARBA" id="ARBA00005715"/>
    </source>
</evidence>
<name>A0A2N8LA16_9STRE</name>
<organism evidence="9 10">
    <name type="scientific">Streptococcus penaeicida</name>
    <dbReference type="NCBI Taxonomy" id="1765960"/>
    <lineage>
        <taxon>Bacteria</taxon>
        <taxon>Bacillati</taxon>
        <taxon>Bacillota</taxon>
        <taxon>Bacilli</taxon>
        <taxon>Lactobacillales</taxon>
        <taxon>Streptococcaceae</taxon>
        <taxon>Streptococcus</taxon>
    </lineage>
</organism>
<proteinExistence type="inferred from homology"/>
<evidence type="ECO:0008006" key="11">
    <source>
        <dbReference type="Google" id="ProtNLM"/>
    </source>
</evidence>
<dbReference type="RefSeq" id="WP_102778121.1">
    <property type="nucleotide sequence ID" value="NZ_CBCSGP010000009.1"/>
</dbReference>
<keyword evidence="10" id="KW-1185">Reference proteome</keyword>
<dbReference type="AlphaFoldDB" id="A0A2N8LA16"/>
<keyword evidence="6" id="KW-0119">Carbohydrate metabolism</keyword>
<evidence type="ECO:0000259" key="7">
    <source>
        <dbReference type="Pfam" id="PF07005"/>
    </source>
</evidence>
<evidence type="ECO:0000256" key="2">
    <source>
        <dbReference type="ARBA" id="ARBA00022679"/>
    </source>
</evidence>
<evidence type="ECO:0000256" key="3">
    <source>
        <dbReference type="ARBA" id="ARBA00022741"/>
    </source>
</evidence>
<sequence length="418" mass="46630">MLKLLVLADDFTGALDTGVQFSKQGAKTQVTTDINIDFEQVCEMYDVVVIDTESRYLNGEDANRLIHAILTRAKSFAVPYIYKKVDSALRGNVSSELQALIEVYENKTLNFIPAFPEINRTVVDGNLYIGEDLVSESVFANDPYEPVLESNIIQLLKNNDIDSKSVTINNYENYDSSILVFDSKTDSDLEKIINRLSVSNRLHLTAGCAGFAKFLAKELFKQENNAKVTISYPLAVMCGSINPITKKQVIYATKQGHVRFQLNGQQLLERNYWESENGHKNISNFLNNVSVNKIVIFDTFSDETTSSLLSFASEKGINQEEIRFKIGQSIGLLTKVLLESNIKRTILFTGGDTLFQSMSVLGINAITPISEIAPGVVLSSMTWHGKEYQVMTKSGGFGDKGLFEEINNMAEKQEELIC</sequence>
<feature type="domain" description="Four-carbon acid sugar kinase nucleotide binding" evidence="8">
    <location>
        <begin position="235"/>
        <end position="403"/>
    </location>
</feature>
<dbReference type="SUPFAM" id="SSF142764">
    <property type="entry name" value="YgbK-like"/>
    <property type="match status" value="1"/>
</dbReference>
<dbReference type="Pfam" id="PF07005">
    <property type="entry name" value="SBD_N"/>
    <property type="match status" value="1"/>
</dbReference>
<comment type="similarity">
    <text evidence="1">Belongs to the four-carbon acid sugar kinase family.</text>
</comment>
<feature type="domain" description="Four-carbon acid sugar kinase N-terminal" evidence="7">
    <location>
        <begin position="4"/>
        <end position="213"/>
    </location>
</feature>
<reference evidence="9 10" key="1">
    <citation type="submission" date="2015-12" db="EMBL/GenBank/DDBJ databases">
        <title>Streptococcus penaeicida sp. nov.</title>
        <authorList>
            <person name="Gomez-Gil B."/>
            <person name="Morales-Covarrubias M."/>
        </authorList>
    </citation>
    <scope>NUCLEOTIDE SEQUENCE [LARGE SCALE GENOMIC DNA]</scope>
    <source>
        <strain evidence="9 10">CAIM 1838</strain>
    </source>
</reference>
<dbReference type="InterPro" id="IPR031475">
    <property type="entry name" value="NBD_C"/>
</dbReference>
<evidence type="ECO:0000313" key="10">
    <source>
        <dbReference type="Proteomes" id="UP000235963"/>
    </source>
</evidence>
<dbReference type="InterPro" id="IPR042213">
    <property type="entry name" value="NBD_C_sf"/>
</dbReference>
<evidence type="ECO:0000259" key="8">
    <source>
        <dbReference type="Pfam" id="PF17042"/>
    </source>
</evidence>
<dbReference type="InterPro" id="IPR037051">
    <property type="entry name" value="4-carb_acid_sugar_kinase_N_sf"/>
</dbReference>
<evidence type="ECO:0000313" key="9">
    <source>
        <dbReference type="EMBL" id="PND46992.1"/>
    </source>
</evidence>
<keyword evidence="5" id="KW-0067">ATP-binding</keyword>
<protein>
    <recommendedName>
        <fullName evidence="11">Hrp-dependent type III effector protein</fullName>
    </recommendedName>
</protein>
<dbReference type="InterPro" id="IPR010737">
    <property type="entry name" value="4-carb_acid_sugar_kinase_N"/>
</dbReference>
<dbReference type="Pfam" id="PF17042">
    <property type="entry name" value="NBD_C"/>
    <property type="match status" value="1"/>
</dbReference>
<keyword evidence="4" id="KW-0418">Kinase</keyword>
<keyword evidence="3" id="KW-0547">Nucleotide-binding</keyword>
<gene>
    <name evidence="9" type="ORF">AT575_09370</name>
</gene>
<keyword evidence="2" id="KW-0808">Transferase</keyword>
<dbReference type="GO" id="GO:0005524">
    <property type="term" value="F:ATP binding"/>
    <property type="evidence" value="ECO:0007669"/>
    <property type="project" value="UniProtKB-KW"/>
</dbReference>
<accession>A0A2N8LA16</accession>
<dbReference type="EMBL" id="LOCM01000033">
    <property type="protein sequence ID" value="PND46992.1"/>
    <property type="molecule type" value="Genomic_DNA"/>
</dbReference>
<comment type="caution">
    <text evidence="9">The sequence shown here is derived from an EMBL/GenBank/DDBJ whole genome shotgun (WGS) entry which is preliminary data.</text>
</comment>
<dbReference type="Gene3D" id="3.40.50.10840">
    <property type="entry name" value="Putative sugar-binding, N-terminal domain"/>
    <property type="match status" value="1"/>
</dbReference>